<organism evidence="10">
    <name type="scientific">Helicotheca tamesis</name>
    <dbReference type="NCBI Taxonomy" id="374047"/>
    <lineage>
        <taxon>Eukaryota</taxon>
        <taxon>Sar</taxon>
        <taxon>Stramenopiles</taxon>
        <taxon>Ochrophyta</taxon>
        <taxon>Bacillariophyta</taxon>
        <taxon>Mediophyceae</taxon>
        <taxon>Lithodesmiophycidae</taxon>
        <taxon>Lithodesmiales</taxon>
        <taxon>Lithodesmiaceae</taxon>
        <taxon>Helicotheca</taxon>
    </lineage>
</organism>
<dbReference type="Pfam" id="PF00504">
    <property type="entry name" value="Chloroa_b-bind"/>
    <property type="match status" value="1"/>
</dbReference>
<feature type="chain" id="PRO_5031381314" description="Plastid light harvesting protein" evidence="9">
    <location>
        <begin position="20"/>
        <end position="200"/>
    </location>
</feature>
<keyword evidence="8" id="KW-0148">Chlorophyll</keyword>
<dbReference type="GO" id="GO:0009507">
    <property type="term" value="C:chloroplast"/>
    <property type="evidence" value="ECO:0007669"/>
    <property type="project" value="UniProtKB-SubCell"/>
</dbReference>
<feature type="binding site" evidence="8">
    <location>
        <position position="175"/>
    </location>
    <ligand>
        <name>chlorophyll a</name>
        <dbReference type="ChEBI" id="CHEBI:58416"/>
        <label>1</label>
    </ligand>
</feature>
<evidence type="ECO:0000256" key="9">
    <source>
        <dbReference type="SAM" id="SignalP"/>
    </source>
</evidence>
<evidence type="ECO:0000256" key="7">
    <source>
        <dbReference type="ARBA" id="ARBA00023243"/>
    </source>
</evidence>
<feature type="signal peptide" evidence="9">
    <location>
        <begin position="1"/>
        <end position="19"/>
    </location>
</feature>
<sequence>MRSVSVAALFAALAGSADAFAPVSSSRASTSLNALYNAELEEMTGTTVEVGNKVFDPLGLSNFVPPQFAREAEIANGRSAMLATVGWIWPATFGTFDSQDVTTTDPIDAIMQADPQWWAQFIIFCAVIEGIKFRGKMNGKSYCGPGEPCIDWSGSYPADEAGRAEIHEKELKNGRLAMIGFAGFMAAHFIPGSVPISPGY</sequence>
<evidence type="ECO:0000256" key="5">
    <source>
        <dbReference type="ARBA" id="ARBA00022531"/>
    </source>
</evidence>
<dbReference type="PANTHER" id="PTHR21649">
    <property type="entry name" value="CHLOROPHYLL A/B BINDING PROTEIN"/>
    <property type="match status" value="1"/>
</dbReference>
<feature type="binding site" description="axial binding residue" evidence="8">
    <location>
        <position position="61"/>
    </location>
    <ligand>
        <name>chlorophyll b</name>
        <dbReference type="ChEBI" id="CHEBI:61721"/>
        <label>1</label>
    </ligand>
    <ligandPart>
        <name>Mg</name>
        <dbReference type="ChEBI" id="CHEBI:25107"/>
    </ligandPart>
</feature>
<dbReference type="GO" id="GO:0030076">
    <property type="term" value="C:light-harvesting complex"/>
    <property type="evidence" value="ECO:0007669"/>
    <property type="project" value="UniProtKB-KW"/>
</dbReference>
<proteinExistence type="inferred from homology"/>
<dbReference type="GO" id="GO:0009765">
    <property type="term" value="P:photosynthesis, light harvesting"/>
    <property type="evidence" value="ECO:0007669"/>
    <property type="project" value="InterPro"/>
</dbReference>
<evidence type="ECO:0008006" key="11">
    <source>
        <dbReference type="Google" id="ProtNLM"/>
    </source>
</evidence>
<gene>
    <name evidence="10" type="ORF">HTAM1171_LOCUS8207</name>
</gene>
<evidence type="ECO:0000256" key="4">
    <source>
        <dbReference type="ARBA" id="ARBA00022528"/>
    </source>
</evidence>
<evidence type="ECO:0000256" key="8">
    <source>
        <dbReference type="PIRSR" id="PIRSR601344-1"/>
    </source>
</evidence>
<dbReference type="InterPro" id="IPR001344">
    <property type="entry name" value="Chloro_AB-bd_pln"/>
</dbReference>
<keyword evidence="7" id="KW-0437">Light-harvesting polypeptide</keyword>
<evidence type="ECO:0000313" key="10">
    <source>
        <dbReference type="EMBL" id="CAD9503125.1"/>
    </source>
</evidence>
<dbReference type="InterPro" id="IPR022796">
    <property type="entry name" value="Chloroa_b-bind"/>
</dbReference>
<dbReference type="AlphaFoldDB" id="A0A7S2HY90"/>
<dbReference type="GO" id="GO:0016020">
    <property type="term" value="C:membrane"/>
    <property type="evidence" value="ECO:0007669"/>
    <property type="project" value="InterPro"/>
</dbReference>
<comment type="similarity">
    <text evidence="3">Belongs to the fucoxanthin chlorophyll protein family.</text>
</comment>
<keyword evidence="5" id="KW-0602">Photosynthesis</keyword>
<dbReference type="Gene3D" id="1.10.3460.10">
    <property type="entry name" value="Chlorophyll a/b binding protein domain"/>
    <property type="match status" value="1"/>
</dbReference>
<feature type="binding site" evidence="8">
    <location>
        <position position="170"/>
    </location>
    <ligand>
        <name>chlorophyll a</name>
        <dbReference type="ChEBI" id="CHEBI:58416"/>
        <label>1</label>
    </ligand>
</feature>
<dbReference type="EMBL" id="HBGV01013461">
    <property type="protein sequence ID" value="CAD9503125.1"/>
    <property type="molecule type" value="Transcribed_RNA"/>
</dbReference>
<evidence type="ECO:0000256" key="1">
    <source>
        <dbReference type="ARBA" id="ARBA00004022"/>
    </source>
</evidence>
<keyword evidence="9" id="KW-0732">Signal</keyword>
<feature type="binding site" evidence="8">
    <location>
        <position position="73"/>
    </location>
    <ligand>
        <name>chlorophyll a</name>
        <dbReference type="ChEBI" id="CHEBI:58416"/>
        <label>1</label>
    </ligand>
</feature>
<keyword evidence="4" id="KW-0150">Chloroplast</keyword>
<evidence type="ECO:0000256" key="3">
    <source>
        <dbReference type="ARBA" id="ARBA00005933"/>
    </source>
</evidence>
<name>A0A7S2HY90_9STRA</name>
<dbReference type="SUPFAM" id="SSF103511">
    <property type="entry name" value="Chlorophyll a-b binding protein"/>
    <property type="match status" value="1"/>
</dbReference>
<comment type="subcellular location">
    <subcellularLocation>
        <location evidence="2">Plastid</location>
        <location evidence="2">Chloroplast</location>
    </subcellularLocation>
</comment>
<reference evidence="10" key="1">
    <citation type="submission" date="2021-01" db="EMBL/GenBank/DDBJ databases">
        <authorList>
            <person name="Corre E."/>
            <person name="Pelletier E."/>
            <person name="Niang G."/>
            <person name="Scheremetjew M."/>
            <person name="Finn R."/>
            <person name="Kale V."/>
            <person name="Holt S."/>
            <person name="Cochrane G."/>
            <person name="Meng A."/>
            <person name="Brown T."/>
            <person name="Cohen L."/>
        </authorList>
    </citation>
    <scope>NUCLEOTIDE SEQUENCE</scope>
    <source>
        <strain evidence="10">CCMP826</strain>
    </source>
</reference>
<feature type="binding site" description="axial binding residue" evidence="8">
    <location>
        <position position="78"/>
    </location>
    <ligand>
        <name>chlorophyll b</name>
        <dbReference type="ChEBI" id="CHEBI:61721"/>
        <label>1</label>
    </ligand>
    <ligandPart>
        <name>Mg</name>
        <dbReference type="ChEBI" id="CHEBI:25107"/>
    </ligandPart>
</feature>
<comment type="function">
    <text evidence="1">The light-harvesting complex (LHC) functions as a light receptor, it captures and delivers excitation energy to photosystems with which it is closely associated. Energy is transferred from the carotenoid and chlorophyll C (or B) to chlorophyll A and the photosynthetic reaction centers where it is used to synthesize ATP and reducing power.</text>
</comment>
<feature type="binding site" evidence="8">
    <location>
        <position position="169"/>
    </location>
    <ligand>
        <name>chlorophyll a</name>
        <dbReference type="ChEBI" id="CHEBI:58416"/>
        <label>1</label>
    </ligand>
</feature>
<keyword evidence="6" id="KW-0934">Plastid</keyword>
<protein>
    <recommendedName>
        <fullName evidence="11">Plastid light harvesting protein</fullName>
    </recommendedName>
</protein>
<feature type="binding site" evidence="8">
    <location>
        <position position="173"/>
    </location>
    <ligand>
        <name>chlorophyll a</name>
        <dbReference type="ChEBI" id="CHEBI:58416"/>
        <label>1</label>
    </ligand>
</feature>
<evidence type="ECO:0000256" key="6">
    <source>
        <dbReference type="ARBA" id="ARBA00022640"/>
    </source>
</evidence>
<keyword evidence="8" id="KW-0157">Chromophore</keyword>
<evidence type="ECO:0000256" key="2">
    <source>
        <dbReference type="ARBA" id="ARBA00004229"/>
    </source>
</evidence>
<accession>A0A7S2HY90</accession>
<dbReference type="GO" id="GO:0016168">
    <property type="term" value="F:chlorophyll binding"/>
    <property type="evidence" value="ECO:0007669"/>
    <property type="project" value="UniProtKB-KW"/>
</dbReference>